<evidence type="ECO:0000256" key="3">
    <source>
        <dbReference type="ARBA" id="ARBA00022692"/>
    </source>
</evidence>
<dbReference type="Pfam" id="PF00892">
    <property type="entry name" value="EamA"/>
    <property type="match status" value="2"/>
</dbReference>
<accession>Q1GRZ8</accession>
<proteinExistence type="inferred from homology"/>
<evidence type="ECO:0000256" key="6">
    <source>
        <dbReference type="SAM" id="Phobius"/>
    </source>
</evidence>
<feature type="domain" description="EamA" evidence="7">
    <location>
        <begin position="188"/>
        <end position="316"/>
    </location>
</feature>
<protein>
    <recommendedName>
        <fullName evidence="7">EamA domain-containing protein</fullName>
    </recommendedName>
</protein>
<dbReference type="AlphaFoldDB" id="Q1GRZ8"/>
<feature type="domain" description="EamA" evidence="7">
    <location>
        <begin position="39"/>
        <end position="171"/>
    </location>
</feature>
<dbReference type="InterPro" id="IPR000620">
    <property type="entry name" value="EamA_dom"/>
</dbReference>
<dbReference type="STRING" id="317655.Sala_1862"/>
<keyword evidence="9" id="KW-1185">Reference proteome</keyword>
<dbReference type="EMBL" id="CP000356">
    <property type="protein sequence ID" value="ABF53574.1"/>
    <property type="molecule type" value="Genomic_DNA"/>
</dbReference>
<feature type="transmembrane region" description="Helical" evidence="6">
    <location>
        <begin position="42"/>
        <end position="60"/>
    </location>
</feature>
<dbReference type="KEGG" id="sal:Sala_1862"/>
<dbReference type="InterPro" id="IPR037185">
    <property type="entry name" value="EmrE-like"/>
</dbReference>
<name>Q1GRZ8_SPHAL</name>
<feature type="transmembrane region" description="Helical" evidence="6">
    <location>
        <begin position="274"/>
        <end position="295"/>
    </location>
</feature>
<dbReference type="PANTHER" id="PTHR22911:SF6">
    <property type="entry name" value="SOLUTE CARRIER FAMILY 35 MEMBER G1"/>
    <property type="match status" value="1"/>
</dbReference>
<keyword evidence="3 6" id="KW-0812">Transmembrane</keyword>
<comment type="similarity">
    <text evidence="2">Belongs to the drug/metabolite transporter (DMT) superfamily. 10 TMS drug/metabolite exporter (DME) (TC 2.A.7.3) family.</text>
</comment>
<reference evidence="8 9" key="1">
    <citation type="journal article" date="2009" name="Proc. Natl. Acad. Sci. U.S.A.">
        <title>The genomic basis of trophic strategy in marine bacteria.</title>
        <authorList>
            <person name="Lauro F.M."/>
            <person name="McDougald D."/>
            <person name="Thomas T."/>
            <person name="Williams T.J."/>
            <person name="Egan S."/>
            <person name="Rice S."/>
            <person name="DeMaere M.Z."/>
            <person name="Ting L."/>
            <person name="Ertan H."/>
            <person name="Johnson J."/>
            <person name="Ferriera S."/>
            <person name="Lapidus A."/>
            <person name="Anderson I."/>
            <person name="Kyrpides N."/>
            <person name="Munk A.C."/>
            <person name="Detter C."/>
            <person name="Han C.S."/>
            <person name="Brown M.V."/>
            <person name="Robb F.T."/>
            <person name="Kjelleberg S."/>
            <person name="Cavicchioli R."/>
        </authorList>
    </citation>
    <scope>NUCLEOTIDE SEQUENCE [LARGE SCALE GENOMIC DNA]</scope>
    <source>
        <strain evidence="9">DSM 13593 / LMG 18877 / RB2256</strain>
    </source>
</reference>
<gene>
    <name evidence="8" type="ordered locus">Sala_1862</name>
</gene>
<sequence length="333" mass="35391">MKGGSRLARAVGADMRMGSMTAAPSLAQLAGPPQHYLGGISLRLLAMVSLSFMFVLVKYVDAAGVHIVESLFWRQALVLPFLLAWVMATSGLASLRTRRIGAHARRMVMGLTGMACNFGAMILLPMAEATTISLSVPIFAVIFAAILLGEATGWQRWSAVIVGFVGVLLVLDPIAGFAGGFGGDHGVGTLVALSGAIMTALITIAVRDLGRTENAATIVFWFSLLSMIPLGIALPFVITPHDGREWLLLAGLGFLGAVVQMSLTGALRLAPVSVVIPMDYSSLLWSIAAGWWFFGTLPADTTWIGAPLIVASGLFIAWREHRRHIDRPKEVAA</sequence>
<dbReference type="GO" id="GO:0016020">
    <property type="term" value="C:membrane"/>
    <property type="evidence" value="ECO:0007669"/>
    <property type="project" value="UniProtKB-SubCell"/>
</dbReference>
<dbReference type="HOGENOM" id="CLU_032828_0_0_5"/>
<evidence type="ECO:0000256" key="5">
    <source>
        <dbReference type="ARBA" id="ARBA00023136"/>
    </source>
</evidence>
<feature type="transmembrane region" description="Helical" evidence="6">
    <location>
        <begin position="218"/>
        <end position="240"/>
    </location>
</feature>
<feature type="transmembrane region" description="Helical" evidence="6">
    <location>
        <begin position="187"/>
        <end position="206"/>
    </location>
</feature>
<comment type="subcellular location">
    <subcellularLocation>
        <location evidence="1">Membrane</location>
        <topology evidence="1">Multi-pass membrane protein</topology>
    </subcellularLocation>
</comment>
<dbReference type="eggNOG" id="COG0697">
    <property type="taxonomic scope" value="Bacteria"/>
</dbReference>
<feature type="transmembrane region" description="Helical" evidence="6">
    <location>
        <begin position="107"/>
        <end position="124"/>
    </location>
</feature>
<evidence type="ECO:0000259" key="7">
    <source>
        <dbReference type="Pfam" id="PF00892"/>
    </source>
</evidence>
<dbReference type="Proteomes" id="UP000006578">
    <property type="component" value="Chromosome"/>
</dbReference>
<feature type="transmembrane region" description="Helical" evidence="6">
    <location>
        <begin position="246"/>
        <end position="267"/>
    </location>
</feature>
<dbReference type="SUPFAM" id="SSF103481">
    <property type="entry name" value="Multidrug resistance efflux transporter EmrE"/>
    <property type="match status" value="2"/>
</dbReference>
<evidence type="ECO:0000313" key="8">
    <source>
        <dbReference type="EMBL" id="ABF53574.1"/>
    </source>
</evidence>
<evidence type="ECO:0000256" key="4">
    <source>
        <dbReference type="ARBA" id="ARBA00022989"/>
    </source>
</evidence>
<keyword evidence="5 6" id="KW-0472">Membrane</keyword>
<evidence type="ECO:0000256" key="2">
    <source>
        <dbReference type="ARBA" id="ARBA00009853"/>
    </source>
</evidence>
<feature type="transmembrane region" description="Helical" evidence="6">
    <location>
        <begin position="301"/>
        <end position="318"/>
    </location>
</feature>
<feature type="transmembrane region" description="Helical" evidence="6">
    <location>
        <begin position="160"/>
        <end position="181"/>
    </location>
</feature>
<dbReference type="PANTHER" id="PTHR22911">
    <property type="entry name" value="ACYL-MALONYL CONDENSING ENZYME-RELATED"/>
    <property type="match status" value="1"/>
</dbReference>
<evidence type="ECO:0000313" key="9">
    <source>
        <dbReference type="Proteomes" id="UP000006578"/>
    </source>
</evidence>
<organism evidence="8 9">
    <name type="scientific">Sphingopyxis alaskensis (strain DSM 13593 / LMG 18877 / RB2256)</name>
    <name type="common">Sphingomonas alaskensis</name>
    <dbReference type="NCBI Taxonomy" id="317655"/>
    <lineage>
        <taxon>Bacteria</taxon>
        <taxon>Pseudomonadati</taxon>
        <taxon>Pseudomonadota</taxon>
        <taxon>Alphaproteobacteria</taxon>
        <taxon>Sphingomonadales</taxon>
        <taxon>Sphingomonadaceae</taxon>
        <taxon>Sphingopyxis</taxon>
    </lineage>
</organism>
<evidence type="ECO:0000256" key="1">
    <source>
        <dbReference type="ARBA" id="ARBA00004141"/>
    </source>
</evidence>
<feature type="transmembrane region" description="Helical" evidence="6">
    <location>
        <begin position="130"/>
        <end position="148"/>
    </location>
</feature>
<feature type="transmembrane region" description="Helical" evidence="6">
    <location>
        <begin position="72"/>
        <end position="95"/>
    </location>
</feature>
<keyword evidence="4 6" id="KW-1133">Transmembrane helix</keyword>